<dbReference type="Proteomes" id="UP000238563">
    <property type="component" value="Unassembled WGS sequence"/>
</dbReference>
<evidence type="ECO:0000256" key="5">
    <source>
        <dbReference type="ARBA" id="ARBA00023098"/>
    </source>
</evidence>
<comment type="caution">
    <text evidence="7">The sequence shown here is derived from an EMBL/GenBank/DDBJ whole genome shotgun (WGS) entry which is preliminary data.</text>
</comment>
<dbReference type="PIRSF" id="PIRSF003085">
    <property type="entry name" value="CMAS"/>
    <property type="match status" value="1"/>
</dbReference>
<keyword evidence="8" id="KW-1185">Reference proteome</keyword>
<dbReference type="RefSeq" id="WP_105733528.1">
    <property type="nucleotide sequence ID" value="NZ_PVBT01000002.1"/>
</dbReference>
<evidence type="ECO:0000256" key="3">
    <source>
        <dbReference type="ARBA" id="ARBA00022679"/>
    </source>
</evidence>
<feature type="region of interest" description="Disordered" evidence="6">
    <location>
        <begin position="1"/>
        <end position="23"/>
    </location>
</feature>
<dbReference type="InterPro" id="IPR050723">
    <property type="entry name" value="CFA/CMAS"/>
</dbReference>
<sequence length="394" mass="44774">MDVDFDDASKKEAQPAPAGGRKSSALGTLSNLLGRAGIRVNGDAPWDIQIKDPRAPTRILAQGSLGLGESYMDGWWECAALDQFFDRIFRANLTEHVTAKDVLQTLRARLLNLQNSRRSWQVGKEHYDVGNDLFSAMLDRRMTYSCGYWKDASNLDDAQSAKLDLVCRKLGLQPGMRLLDVGCGWGSLMQFAAENYGVSCVGLTISKEQAEFAQRTLKGLPVEFRLADYRSFNVEGLEKFDRISSIGMFEHVGHKNYTAFFDACRRSLSDDGLFLLHTIGRKRTRNMIDPWFDRYIFPNGELPSLAEISTSVDGRFVIEDVHNFGADYDKTLLAWHARFEAAWPQFASKYGERFYRMWRYYLLCMAGCFRARQIQLWQTVLSPQGVAGGYRRHS</sequence>
<dbReference type="CDD" id="cd02440">
    <property type="entry name" value="AdoMet_MTases"/>
    <property type="match status" value="1"/>
</dbReference>
<accession>A0A2S9JQ63</accession>
<keyword evidence="4" id="KW-0949">S-adenosyl-L-methionine</keyword>
<organism evidence="7 8">
    <name type="scientific">Phyllobacterium myrsinacearum</name>
    <dbReference type="NCBI Taxonomy" id="28101"/>
    <lineage>
        <taxon>Bacteria</taxon>
        <taxon>Pseudomonadati</taxon>
        <taxon>Pseudomonadota</taxon>
        <taxon>Alphaproteobacteria</taxon>
        <taxon>Hyphomicrobiales</taxon>
        <taxon>Phyllobacteriaceae</taxon>
        <taxon>Phyllobacterium</taxon>
    </lineage>
</organism>
<keyword evidence="5" id="KW-0443">Lipid metabolism</keyword>
<dbReference type="InterPro" id="IPR003333">
    <property type="entry name" value="CMAS"/>
</dbReference>
<protein>
    <submittedName>
        <fullName evidence="7">Cyclopropane-fatty-acyl-phospholipid synthase</fullName>
    </submittedName>
</protein>
<dbReference type="OrthoDB" id="9782855at2"/>
<evidence type="ECO:0000313" key="7">
    <source>
        <dbReference type="EMBL" id="PRD55299.1"/>
    </source>
</evidence>
<dbReference type="InterPro" id="IPR029063">
    <property type="entry name" value="SAM-dependent_MTases_sf"/>
</dbReference>
<dbReference type="GO" id="GO:0008610">
    <property type="term" value="P:lipid biosynthetic process"/>
    <property type="evidence" value="ECO:0007669"/>
    <property type="project" value="InterPro"/>
</dbReference>
<name>A0A2S9JQ63_9HYPH</name>
<comment type="similarity">
    <text evidence="1">Belongs to the CFA/CMAS family.</text>
</comment>
<dbReference type="Gene3D" id="3.40.50.150">
    <property type="entry name" value="Vaccinia Virus protein VP39"/>
    <property type="match status" value="1"/>
</dbReference>
<evidence type="ECO:0000313" key="8">
    <source>
        <dbReference type="Proteomes" id="UP000238563"/>
    </source>
</evidence>
<evidence type="ECO:0000256" key="1">
    <source>
        <dbReference type="ARBA" id="ARBA00010815"/>
    </source>
</evidence>
<dbReference type="GO" id="GO:0008168">
    <property type="term" value="F:methyltransferase activity"/>
    <property type="evidence" value="ECO:0007669"/>
    <property type="project" value="UniProtKB-KW"/>
</dbReference>
<dbReference type="AlphaFoldDB" id="A0A2S9JQ63"/>
<dbReference type="SUPFAM" id="SSF53335">
    <property type="entry name" value="S-adenosyl-L-methionine-dependent methyltransferases"/>
    <property type="match status" value="1"/>
</dbReference>
<dbReference type="PANTHER" id="PTHR43667:SF1">
    <property type="entry name" value="CYCLOPROPANE-FATTY-ACYL-PHOSPHOLIPID SYNTHASE"/>
    <property type="match status" value="1"/>
</dbReference>
<reference evidence="7 8" key="1">
    <citation type="submission" date="2018-02" db="EMBL/GenBank/DDBJ databases">
        <title>The draft genome of Phyllobacterium myrsinacearum DSM5892.</title>
        <authorList>
            <person name="Li L."/>
            <person name="Liu L."/>
            <person name="Zhang X."/>
            <person name="Wang T."/>
        </authorList>
    </citation>
    <scope>NUCLEOTIDE SEQUENCE [LARGE SCALE GENOMIC DNA]</scope>
    <source>
        <strain evidence="7 8">DSM 5892</strain>
    </source>
</reference>
<evidence type="ECO:0000256" key="4">
    <source>
        <dbReference type="ARBA" id="ARBA00022691"/>
    </source>
</evidence>
<dbReference type="Pfam" id="PF02353">
    <property type="entry name" value="CMAS"/>
    <property type="match status" value="1"/>
</dbReference>
<dbReference type="EMBL" id="PVBT01000002">
    <property type="protein sequence ID" value="PRD55299.1"/>
    <property type="molecule type" value="Genomic_DNA"/>
</dbReference>
<keyword evidence="3" id="KW-0808">Transferase</keyword>
<dbReference type="NCBIfam" id="NF008686">
    <property type="entry name" value="PRK11705.1"/>
    <property type="match status" value="1"/>
</dbReference>
<dbReference type="GO" id="GO:0032259">
    <property type="term" value="P:methylation"/>
    <property type="evidence" value="ECO:0007669"/>
    <property type="project" value="UniProtKB-KW"/>
</dbReference>
<evidence type="ECO:0000256" key="2">
    <source>
        <dbReference type="ARBA" id="ARBA00022603"/>
    </source>
</evidence>
<proteinExistence type="inferred from homology"/>
<dbReference type="PANTHER" id="PTHR43667">
    <property type="entry name" value="CYCLOPROPANE-FATTY-ACYL-PHOSPHOLIPID SYNTHASE"/>
    <property type="match status" value="1"/>
</dbReference>
<keyword evidence="2" id="KW-0489">Methyltransferase</keyword>
<evidence type="ECO:0000256" key="6">
    <source>
        <dbReference type="SAM" id="MobiDB-lite"/>
    </source>
</evidence>
<gene>
    <name evidence="7" type="ORF">C5750_09030</name>
</gene>